<feature type="domain" description="Flagellar hook-associated protein 1 D2-like" evidence="8">
    <location>
        <begin position="341"/>
        <end position="429"/>
    </location>
</feature>
<name>A0ABR6X7E7_9BURK</name>
<dbReference type="PRINTS" id="PR01005">
    <property type="entry name" value="FLGHOOKAP1"/>
</dbReference>
<evidence type="ECO:0000256" key="1">
    <source>
        <dbReference type="ARBA" id="ARBA00004365"/>
    </source>
</evidence>
<dbReference type="InterPro" id="IPR002371">
    <property type="entry name" value="FlgK"/>
</dbReference>
<dbReference type="Pfam" id="PF22638">
    <property type="entry name" value="FlgK_D1"/>
    <property type="match status" value="1"/>
</dbReference>
<keyword evidence="6" id="KW-0975">Bacterial flagellum</keyword>
<sequence length="773" mass="79738">MGTNILGIGQSGLAAAQLGIATAGHNIANANSPGYSRQVLFQSAAQANNDGGNFIGQGVKVGEIRRVYSELLGQQVTATQSSKSYAQTYSMQIQQINNLVGDQTTGVSPGIQDFFSSVQNLAASPNGTAGAAARQSVVSAGASLSSRIQSLGSRVKQIEDDVNNKIGQSVTSINLYAQQISDLNTAIGRAQSASDGSAPNDLLDQRDNAVRELSKYVNVSVVKEDNKYNIFIGTGQPLIVGAQVSNLQVINSLTDPSRTQVAYENNGSFVPLNEKSLGGGELGGLLAFRSNTLDVTRNSLGRLAVSIATEFNAQHRMGQDLNGAQGGDFFQVASPVSIPSTANTSSANIAASFSDVSSLSTSDYRVQYLAGVGPAPNYYRVTRISDGTSQSSQTLPFTVDGVTLNLTLDNGAPPSPIQPNINDEFLVRPTALAASSISVLVSDPSKLAAAVAVTTTTPRTNLGTGKITSGAIDSLVASTSTSANASISAVTVGDSYQANTLASPLNLTFATAPDSLSGFPIGALVSVTLGGVTSNYQVAAANLPTATPPQVVNVPYTSGAQIAYGGVSFSITDNPGSPVAGETFTLAKSIPITPTQLTYNSVGNNFTGFPAGANVTVKNGNSSTTYLAGAAVPYIEGSTISFSGLNFVVSGNYVNGDVVNIAANPTGTGDNRNATNLANLQTRNTMISGTTSFQGAYGQFVSLVGNKSRELEITSAAETNLLNQALTAQQSESGVNLDEEAANLLRYQQAYQAAGKLMQIASQLFDIILSVGR</sequence>
<dbReference type="EMBL" id="JACOFW010000019">
    <property type="protein sequence ID" value="MBC3808663.1"/>
    <property type="molecule type" value="Genomic_DNA"/>
</dbReference>
<protein>
    <recommendedName>
        <fullName evidence="4">Flagellar hook-associated protein 1</fullName>
    </recommendedName>
</protein>
<evidence type="ECO:0000259" key="8">
    <source>
        <dbReference type="Pfam" id="PF21158"/>
    </source>
</evidence>
<dbReference type="InterPro" id="IPR049119">
    <property type="entry name" value="FlgK_D2-like"/>
</dbReference>
<reference evidence="10 11" key="1">
    <citation type="submission" date="2020-08" db="EMBL/GenBank/DDBJ databases">
        <title>Novel species isolated from subtropical streams in China.</title>
        <authorList>
            <person name="Lu H."/>
        </authorList>
    </citation>
    <scope>NUCLEOTIDE SEQUENCE [LARGE SCALE GENOMIC DNA]</scope>
    <source>
        <strain evidence="10 11">KACC 16656</strain>
    </source>
</reference>
<comment type="caution">
    <text evidence="10">The sequence shown here is derived from an EMBL/GenBank/DDBJ whole genome shotgun (WGS) entry which is preliminary data.</text>
</comment>
<dbReference type="Proteomes" id="UP000648257">
    <property type="component" value="Unassembled WGS sequence"/>
</dbReference>
<keyword evidence="5" id="KW-0964">Secreted</keyword>
<feature type="domain" description="Flagellar basal-body/hook protein C-terminal" evidence="7">
    <location>
        <begin position="732"/>
        <end position="770"/>
    </location>
</feature>
<dbReference type="SUPFAM" id="SSF64518">
    <property type="entry name" value="Phase 1 flagellin"/>
    <property type="match status" value="2"/>
</dbReference>
<evidence type="ECO:0000256" key="5">
    <source>
        <dbReference type="ARBA" id="ARBA00022525"/>
    </source>
</evidence>
<comment type="subcellular location">
    <subcellularLocation>
        <location evidence="1">Bacterial flagellum</location>
    </subcellularLocation>
    <subcellularLocation>
        <location evidence="2">Secreted</location>
    </subcellularLocation>
</comment>
<dbReference type="Pfam" id="PF06429">
    <property type="entry name" value="Flg_bbr_C"/>
    <property type="match status" value="1"/>
</dbReference>
<evidence type="ECO:0000313" key="11">
    <source>
        <dbReference type="Proteomes" id="UP000648257"/>
    </source>
</evidence>
<organism evidence="10 11">
    <name type="scientific">Undibacterium seohonense</name>
    <dbReference type="NCBI Taxonomy" id="1344950"/>
    <lineage>
        <taxon>Bacteria</taxon>
        <taxon>Pseudomonadati</taxon>
        <taxon>Pseudomonadota</taxon>
        <taxon>Betaproteobacteria</taxon>
        <taxon>Burkholderiales</taxon>
        <taxon>Oxalobacteraceae</taxon>
        <taxon>Undibacterium</taxon>
    </lineage>
</organism>
<dbReference type="InterPro" id="IPR053927">
    <property type="entry name" value="FlgK_helical"/>
</dbReference>
<evidence type="ECO:0000256" key="4">
    <source>
        <dbReference type="ARBA" id="ARBA00016244"/>
    </source>
</evidence>
<evidence type="ECO:0000259" key="9">
    <source>
        <dbReference type="Pfam" id="PF22638"/>
    </source>
</evidence>
<dbReference type="Pfam" id="PF21158">
    <property type="entry name" value="flgK_1st_1"/>
    <property type="match status" value="1"/>
</dbReference>
<keyword evidence="11" id="KW-1185">Reference proteome</keyword>
<dbReference type="PANTHER" id="PTHR30033">
    <property type="entry name" value="FLAGELLAR HOOK-ASSOCIATED PROTEIN 1"/>
    <property type="match status" value="1"/>
</dbReference>
<proteinExistence type="inferred from homology"/>
<evidence type="ECO:0000256" key="6">
    <source>
        <dbReference type="ARBA" id="ARBA00023143"/>
    </source>
</evidence>
<evidence type="ECO:0000256" key="3">
    <source>
        <dbReference type="ARBA" id="ARBA00009677"/>
    </source>
</evidence>
<dbReference type="InterPro" id="IPR010930">
    <property type="entry name" value="Flg_bb/hook_C_dom"/>
</dbReference>
<dbReference type="RefSeq" id="WP_186923740.1">
    <property type="nucleotide sequence ID" value="NZ_JACOFW010000019.1"/>
</dbReference>
<evidence type="ECO:0000259" key="7">
    <source>
        <dbReference type="Pfam" id="PF06429"/>
    </source>
</evidence>
<feature type="domain" description="Flagellar hook-associated protein FlgK helical" evidence="9">
    <location>
        <begin position="94"/>
        <end position="330"/>
    </location>
</feature>
<accession>A0ABR6X7E7</accession>
<dbReference type="NCBIfam" id="TIGR02492">
    <property type="entry name" value="flgK_ends"/>
    <property type="match status" value="1"/>
</dbReference>
<dbReference type="PANTHER" id="PTHR30033:SF1">
    <property type="entry name" value="FLAGELLAR HOOK-ASSOCIATED PROTEIN 1"/>
    <property type="match status" value="1"/>
</dbReference>
<comment type="similarity">
    <text evidence="3">Belongs to the flagella basal body rod proteins family.</text>
</comment>
<keyword evidence="10" id="KW-0969">Cilium</keyword>
<evidence type="ECO:0000256" key="2">
    <source>
        <dbReference type="ARBA" id="ARBA00004613"/>
    </source>
</evidence>
<keyword evidence="10" id="KW-0282">Flagellum</keyword>
<gene>
    <name evidence="10" type="primary">flgK</name>
    <name evidence="10" type="ORF">H8K52_15055</name>
</gene>
<evidence type="ECO:0000313" key="10">
    <source>
        <dbReference type="EMBL" id="MBC3808663.1"/>
    </source>
</evidence>
<keyword evidence="10" id="KW-0966">Cell projection</keyword>